<dbReference type="SUPFAM" id="SSF53474">
    <property type="entry name" value="alpha/beta-Hydrolases"/>
    <property type="match status" value="1"/>
</dbReference>
<accession>A0A9W6RMR4</accession>
<protein>
    <recommendedName>
        <fullName evidence="2">DUF1023 domain-containing protein</fullName>
    </recommendedName>
</protein>
<evidence type="ECO:0000313" key="4">
    <source>
        <dbReference type="Proteomes" id="UP001165135"/>
    </source>
</evidence>
<comment type="caution">
    <text evidence="3">The sequence shown here is derived from an EMBL/GenBank/DDBJ whole genome shotgun (WGS) entry which is preliminary data.</text>
</comment>
<dbReference type="InterPro" id="IPR029058">
    <property type="entry name" value="AB_hydrolase_fold"/>
</dbReference>
<evidence type="ECO:0000313" key="3">
    <source>
        <dbReference type="EMBL" id="GLY77955.1"/>
    </source>
</evidence>
<proteinExistence type="predicted"/>
<evidence type="ECO:0000256" key="1">
    <source>
        <dbReference type="SAM" id="SignalP"/>
    </source>
</evidence>
<gene>
    <name evidence="3" type="ORF">Airi01_062220</name>
</gene>
<dbReference type="AlphaFoldDB" id="A0A9W6RMR4"/>
<dbReference type="RefSeq" id="WP_285628193.1">
    <property type="nucleotide sequence ID" value="NZ_BSTJ01000008.1"/>
</dbReference>
<organism evidence="3 4">
    <name type="scientific">Actinoallomurus iriomotensis</name>
    <dbReference type="NCBI Taxonomy" id="478107"/>
    <lineage>
        <taxon>Bacteria</taxon>
        <taxon>Bacillati</taxon>
        <taxon>Actinomycetota</taxon>
        <taxon>Actinomycetes</taxon>
        <taxon>Streptosporangiales</taxon>
        <taxon>Thermomonosporaceae</taxon>
        <taxon>Actinoallomurus</taxon>
    </lineage>
</organism>
<dbReference type="Proteomes" id="UP001165135">
    <property type="component" value="Unassembled WGS sequence"/>
</dbReference>
<evidence type="ECO:0000259" key="2">
    <source>
        <dbReference type="Pfam" id="PF06259"/>
    </source>
</evidence>
<feature type="domain" description="DUF1023" evidence="2">
    <location>
        <begin position="86"/>
        <end position="253"/>
    </location>
</feature>
<keyword evidence="1" id="KW-0732">Signal</keyword>
<dbReference type="EMBL" id="BSTJ01000008">
    <property type="protein sequence ID" value="GLY77955.1"/>
    <property type="molecule type" value="Genomic_DNA"/>
</dbReference>
<dbReference type="InterPro" id="IPR010427">
    <property type="entry name" value="DUF1023"/>
</dbReference>
<name>A0A9W6RMR4_9ACTN</name>
<reference evidence="3" key="1">
    <citation type="submission" date="2023-03" db="EMBL/GenBank/DDBJ databases">
        <title>Actinoallomurus iriomotensis NBRC 103681.</title>
        <authorList>
            <person name="Ichikawa N."/>
            <person name="Sato H."/>
            <person name="Tonouchi N."/>
        </authorList>
    </citation>
    <scope>NUCLEOTIDE SEQUENCE</scope>
    <source>
        <strain evidence="3">NBRC 103681</strain>
    </source>
</reference>
<feature type="chain" id="PRO_5040991079" description="DUF1023 domain-containing protein" evidence="1">
    <location>
        <begin position="24"/>
        <end position="307"/>
    </location>
</feature>
<sequence>MTARRVTLLAFTGAALVLSTAAAGDASSGPLPLRPLPALTGPALSARYAAERAAIESAARGTEDPRTSQRLRALAAPGRTFLDFDPRGRAVEVVGDLATARRVAVLVPGADTTPATFDSRGTASPGGGARALYAEAERLSPGARLAVVAWLGYPAPATVSPAVVTTGRADQGARALRPLVTWLDARGAGVALLCHSYGTVVCGRAAKDLDVTDIAVFGSPGMTVASAAGLRTSARLWAGRASGDWMRYVPNVRVLGVGFGADPAGAGFGARRFAAGDGGHSDYLRPGGVALRDLALIALGRAGDVSR</sequence>
<dbReference type="Pfam" id="PF06259">
    <property type="entry name" value="Abhydrolase_8"/>
    <property type="match status" value="1"/>
</dbReference>
<feature type="signal peptide" evidence="1">
    <location>
        <begin position="1"/>
        <end position="23"/>
    </location>
</feature>